<evidence type="ECO:0000313" key="1">
    <source>
        <dbReference type="EMBL" id="MPM22567.1"/>
    </source>
</evidence>
<dbReference type="AlphaFoldDB" id="A0A644Y346"/>
<name>A0A644Y346_9ZZZZ</name>
<organism evidence="1">
    <name type="scientific">bioreactor metagenome</name>
    <dbReference type="NCBI Taxonomy" id="1076179"/>
    <lineage>
        <taxon>unclassified sequences</taxon>
        <taxon>metagenomes</taxon>
        <taxon>ecological metagenomes</taxon>
    </lineage>
</organism>
<protein>
    <recommendedName>
        <fullName evidence="2">Bro-N domain-containing protein</fullName>
    </recommendedName>
</protein>
<dbReference type="Pfam" id="PF13310">
    <property type="entry name" value="Virulence_RhuM"/>
    <property type="match status" value="1"/>
</dbReference>
<gene>
    <name evidence="1" type="ORF">SDC9_69024</name>
</gene>
<reference evidence="1" key="1">
    <citation type="submission" date="2019-08" db="EMBL/GenBank/DDBJ databases">
        <authorList>
            <person name="Kucharzyk K."/>
            <person name="Murdoch R.W."/>
            <person name="Higgins S."/>
            <person name="Loffler F."/>
        </authorList>
    </citation>
    <scope>NUCLEOTIDE SEQUENCE</scope>
</reference>
<proteinExistence type="predicted"/>
<evidence type="ECO:0008006" key="2">
    <source>
        <dbReference type="Google" id="ProtNLM"/>
    </source>
</evidence>
<sequence length="118" mass="13452">MINEIVLFEANDKSIILPVKVSSDNVWLNRIQMAELFNRDVKTIGKHIANALKEEVDSSVVAKFATTASDGKIYQVDYYSLDMIISVGYRVKSERGVEFRRWANNVLKYLSCVDNNDC</sequence>
<comment type="caution">
    <text evidence="1">The sequence shown here is derived from an EMBL/GenBank/DDBJ whole genome shotgun (WGS) entry which is preliminary data.</text>
</comment>
<dbReference type="InterPro" id="IPR011204">
    <property type="entry name" value="Virulence_RhuM-like"/>
</dbReference>
<accession>A0A644Y346</accession>
<dbReference type="PANTHER" id="PTHR35810:SF1">
    <property type="entry name" value="CYTOPLASMIC PROTEIN"/>
    <property type="match status" value="1"/>
</dbReference>
<dbReference type="EMBL" id="VSSQ01003835">
    <property type="protein sequence ID" value="MPM22567.1"/>
    <property type="molecule type" value="Genomic_DNA"/>
</dbReference>
<dbReference type="PANTHER" id="PTHR35810">
    <property type="entry name" value="CYTOPLASMIC PROTEIN-RELATED"/>
    <property type="match status" value="1"/>
</dbReference>